<evidence type="ECO:0000256" key="10">
    <source>
        <dbReference type="ARBA" id="ARBA00032065"/>
    </source>
</evidence>
<reference evidence="19 20" key="1">
    <citation type="submission" date="2014-04" db="EMBL/GenBank/DDBJ databases">
        <title>A new species of microsporidia sheds light on the evolution of extreme parasitism.</title>
        <authorList>
            <person name="Haag K.L."/>
            <person name="James T.Y."/>
            <person name="Larsson R."/>
            <person name="Schaer T.M."/>
            <person name="Refardt D."/>
            <person name="Pombert J.-F."/>
            <person name="Ebert D."/>
        </authorList>
    </citation>
    <scope>NUCLEOTIDE SEQUENCE [LARGE SCALE GENOMIC DNA]</scope>
    <source>
        <strain evidence="19 20">UGP3</strain>
        <tissue evidence="19">Spores</tissue>
    </source>
</reference>
<dbReference type="VEuPathDB" id="MicrosporidiaDB:DI09_9p220"/>
<feature type="domain" description="Alpha-D-phosphohexomutase alpha/beta/alpha" evidence="16">
    <location>
        <begin position="32"/>
        <end position="61"/>
    </location>
</feature>
<dbReference type="AlphaFoldDB" id="A0A098VMD6"/>
<dbReference type="SUPFAM" id="SSF53738">
    <property type="entry name" value="Phosphoglucomutase, first 3 domains"/>
    <property type="match status" value="3"/>
</dbReference>
<comment type="catalytic activity">
    <reaction evidence="1 11">
        <text>N-acetyl-alpha-D-glucosamine 1-phosphate = N-acetyl-D-glucosamine 6-phosphate</text>
        <dbReference type="Rhea" id="RHEA:23804"/>
        <dbReference type="ChEBI" id="CHEBI:57513"/>
        <dbReference type="ChEBI" id="CHEBI:57776"/>
        <dbReference type="EC" id="5.4.2.3"/>
    </reaction>
</comment>
<dbReference type="Proteomes" id="UP000029725">
    <property type="component" value="Unassembled WGS sequence"/>
</dbReference>
<dbReference type="InterPro" id="IPR036900">
    <property type="entry name" value="A-D-PHexomutase_C_sf"/>
</dbReference>
<dbReference type="Pfam" id="PF00408">
    <property type="entry name" value="PGM_PMM_IV"/>
    <property type="match status" value="1"/>
</dbReference>
<keyword evidence="20" id="KW-1185">Reference proteome</keyword>
<evidence type="ECO:0000256" key="13">
    <source>
        <dbReference type="PIRSR" id="PIRSR016408-2"/>
    </source>
</evidence>
<comment type="function">
    <text evidence="11">Catalyzes the conversion of GlcNAc-6-P into GlcNAc-1-P during the synthesis of uridine diphosphate/UDP-GlcNAc, which is a biosynthetic precursor of chitin and also supplies the amino sugars for N-linked oligosaccharides of glycoproteins.</text>
</comment>
<evidence type="ECO:0000256" key="5">
    <source>
        <dbReference type="ARBA" id="ARBA00022553"/>
    </source>
</evidence>
<dbReference type="Pfam" id="PF02878">
    <property type="entry name" value="PGM_PMM_I"/>
    <property type="match status" value="2"/>
</dbReference>
<feature type="domain" description="Alpha-D-phosphohexomutase alpha/beta/alpha" evidence="16">
    <location>
        <begin position="80"/>
        <end position="153"/>
    </location>
</feature>
<dbReference type="PANTHER" id="PTHR45955">
    <property type="entry name" value="PHOSPHOACETYLGLUCOSAMINE MUTASE"/>
    <property type="match status" value="1"/>
</dbReference>
<feature type="binding site" evidence="13">
    <location>
        <begin position="358"/>
        <end position="360"/>
    </location>
    <ligand>
        <name>substrate</name>
    </ligand>
</feature>
<keyword evidence="6 11" id="KW-0479">Metal-binding</keyword>
<dbReference type="InterPro" id="IPR049022">
    <property type="entry name" value="AMG1_III"/>
</dbReference>
<comment type="cofactor">
    <cofactor evidence="11 14">
        <name>Mg(2+)</name>
        <dbReference type="ChEBI" id="CHEBI:18420"/>
    </cofactor>
    <text evidence="11 14">Binds 1 Mg(2+) ion per subunit.</text>
</comment>
<feature type="binding site" evidence="14">
    <location>
        <position position="262"/>
    </location>
    <ligand>
        <name>Mg(2+)</name>
        <dbReference type="ChEBI" id="CHEBI:18420"/>
    </ligand>
</feature>
<dbReference type="InterPro" id="IPR016657">
    <property type="entry name" value="PAGM"/>
</dbReference>
<protein>
    <recommendedName>
        <fullName evidence="4 11">Phosphoacetylglucosamine mutase</fullName>
        <shortName evidence="11">PAGM</shortName>
        <ecNumber evidence="4 11">5.4.2.3</ecNumber>
    </recommendedName>
    <alternativeName>
        <fullName evidence="10 11">Acetylglucosamine phosphomutase</fullName>
    </alternativeName>
    <alternativeName>
        <fullName evidence="9 11">N-acetylglucosamine-phosphate mutase</fullName>
    </alternativeName>
</protein>
<evidence type="ECO:0000256" key="7">
    <source>
        <dbReference type="ARBA" id="ARBA00022842"/>
    </source>
</evidence>
<keyword evidence="5" id="KW-0597">Phosphoprotein</keyword>
<comment type="similarity">
    <text evidence="3 11">Belongs to the phosphohexose mutase family.</text>
</comment>
<dbReference type="HOGENOM" id="CLU_022890_1_0_1"/>
<dbReference type="SUPFAM" id="SSF55957">
    <property type="entry name" value="Phosphoglucomutase, C-terminal domain"/>
    <property type="match status" value="1"/>
</dbReference>
<sequence>MSNAIHSAHMMGPIAYRMGMLVALRSMSLGGLHVGLMITASHNSEEDNGVKAIEPSGDMLDASWEVFADDIVNTPDDLLDQKIFELKTTIFGKQLRKDNVNAYKANVLLGRDTRASGKELTQLAIQGILKLGGSIQDFGIVTTPQLHFLVGELGPRFYKEILADAYYSKISQGFEKFISSICFSHTEQIASNVFVDTANGVGHLALKEVLNSIHNLPIKVNLLQCGNGVLNEKCGADYVKISNCPPAGVSFVDPSYRYVSFDGDADRVVYFYFDEKQQFQLIDGDRMAALFAFFISKHLKILGLQSSLSVGVIQTAYSNGACQKYLIEELETCLELTCTGVKHLHSAAKKYDSGIYFEANGHGTILFSGKFKKALAFLSSPEKMNALSSTERSSVGLLCGLVETINSYVGDAISDFLAVEGVLLSLGFSMKDWKSMYTEHPSKQAKISVPDRSIFKTTHYEQKLLEPAGIQEKIDGIVNPMHGGRAFVRPSGTENVVRIYAEASQAADVDIIIESIQNLLNCH</sequence>
<evidence type="ECO:0000259" key="17">
    <source>
        <dbReference type="Pfam" id="PF21404"/>
    </source>
</evidence>
<dbReference type="GO" id="GO:0004610">
    <property type="term" value="F:phosphoacetylglucosamine mutase activity"/>
    <property type="evidence" value="ECO:0007669"/>
    <property type="project" value="UniProtKB-UniRule"/>
</dbReference>
<feature type="domain" description="Phosphoacetylglucosamine mutase AMG1" evidence="17">
    <location>
        <begin position="283"/>
        <end position="426"/>
    </location>
</feature>
<keyword evidence="8 11" id="KW-0413">Isomerase</keyword>
<keyword evidence="7 11" id="KW-0460">Magnesium</keyword>
<dbReference type="FunFam" id="3.30.310.50:FF:000003">
    <property type="entry name" value="Phosphoacetylglucosamine mutase"/>
    <property type="match status" value="1"/>
</dbReference>
<dbReference type="GO" id="GO:0046872">
    <property type="term" value="F:metal ion binding"/>
    <property type="evidence" value="ECO:0007669"/>
    <property type="project" value="UniProtKB-KW"/>
</dbReference>
<feature type="domain" description="Phosphoacetylglucosamine mutase AMG1" evidence="18">
    <location>
        <begin position="165"/>
        <end position="269"/>
    </location>
</feature>
<gene>
    <name evidence="19" type="ORF">DI09_9p220</name>
</gene>
<dbReference type="InterPro" id="IPR005843">
    <property type="entry name" value="A-D-PHexomutase_C"/>
</dbReference>
<accession>A0A098VMD6</accession>
<feature type="binding site" evidence="13">
    <location>
        <position position="498"/>
    </location>
    <ligand>
        <name>substrate</name>
    </ligand>
</feature>
<evidence type="ECO:0000313" key="20">
    <source>
        <dbReference type="Proteomes" id="UP000029725"/>
    </source>
</evidence>
<evidence type="ECO:0000256" key="4">
    <source>
        <dbReference type="ARBA" id="ARBA00012731"/>
    </source>
</evidence>
<evidence type="ECO:0000259" key="16">
    <source>
        <dbReference type="Pfam" id="PF02878"/>
    </source>
</evidence>
<dbReference type="GO" id="GO:0006048">
    <property type="term" value="P:UDP-N-acetylglucosamine biosynthetic process"/>
    <property type="evidence" value="ECO:0007669"/>
    <property type="project" value="UniProtKB-UniRule"/>
</dbReference>
<evidence type="ECO:0000256" key="11">
    <source>
        <dbReference type="PIRNR" id="PIRNR016408"/>
    </source>
</evidence>
<evidence type="ECO:0000259" key="18">
    <source>
        <dbReference type="Pfam" id="PF21405"/>
    </source>
</evidence>
<evidence type="ECO:0000313" key="19">
    <source>
        <dbReference type="EMBL" id="KGG49939.1"/>
    </source>
</evidence>
<evidence type="ECO:0000256" key="9">
    <source>
        <dbReference type="ARBA" id="ARBA00031926"/>
    </source>
</evidence>
<dbReference type="PIRSF" id="PIRSF016408">
    <property type="entry name" value="PAGM"/>
    <property type="match status" value="1"/>
</dbReference>
<evidence type="ECO:0000256" key="12">
    <source>
        <dbReference type="PIRSR" id="PIRSR016408-1"/>
    </source>
</evidence>
<dbReference type="CDD" id="cd03086">
    <property type="entry name" value="PGM3"/>
    <property type="match status" value="1"/>
</dbReference>
<dbReference type="OrthoDB" id="1928at2759"/>
<feature type="domain" description="Alpha-D-phosphohexomutase C-terminal" evidence="15">
    <location>
        <begin position="474"/>
        <end position="512"/>
    </location>
</feature>
<proteinExistence type="inferred from homology"/>
<feature type="active site" description="Phosphoserine intermediate" evidence="12">
    <location>
        <position position="41"/>
    </location>
</feature>
<dbReference type="RefSeq" id="XP_013236366.1">
    <property type="nucleotide sequence ID" value="XM_013380912.1"/>
</dbReference>
<feature type="binding site" description="via phosphate group" evidence="14">
    <location>
        <position position="41"/>
    </location>
    <ligand>
        <name>Mg(2+)</name>
        <dbReference type="ChEBI" id="CHEBI:18420"/>
    </ligand>
</feature>
<dbReference type="UniPathway" id="UPA00113">
    <property type="reaction ID" value="UER00530"/>
</dbReference>
<evidence type="ECO:0000256" key="2">
    <source>
        <dbReference type="ARBA" id="ARBA00004865"/>
    </source>
</evidence>
<dbReference type="InterPro" id="IPR016055">
    <property type="entry name" value="A-D-PHexomutase_a/b/a-I/II/III"/>
</dbReference>
<name>A0A098VMD6_9MICR</name>
<dbReference type="EC" id="5.4.2.3" evidence="4 11"/>
<evidence type="ECO:0000256" key="8">
    <source>
        <dbReference type="ARBA" id="ARBA00023235"/>
    </source>
</evidence>
<evidence type="ECO:0000259" key="15">
    <source>
        <dbReference type="Pfam" id="PF00408"/>
    </source>
</evidence>
<dbReference type="Gene3D" id="3.30.310.50">
    <property type="entry name" value="Alpha-D-phosphohexomutase, C-terminal domain"/>
    <property type="match status" value="1"/>
</dbReference>
<feature type="binding site" evidence="13">
    <location>
        <begin position="489"/>
        <end position="493"/>
    </location>
    <ligand>
        <name>substrate</name>
    </ligand>
</feature>
<organism evidence="19 20">
    <name type="scientific">Mitosporidium daphniae</name>
    <dbReference type="NCBI Taxonomy" id="1485682"/>
    <lineage>
        <taxon>Eukaryota</taxon>
        <taxon>Fungi</taxon>
        <taxon>Fungi incertae sedis</taxon>
        <taxon>Microsporidia</taxon>
        <taxon>Mitosporidium</taxon>
    </lineage>
</organism>
<comment type="caution">
    <text evidence="19">The sequence shown here is derived from an EMBL/GenBank/DDBJ whole genome shotgun (WGS) entry which is preliminary data.</text>
</comment>
<feature type="binding site" evidence="14">
    <location>
        <position position="266"/>
    </location>
    <ligand>
        <name>Mg(2+)</name>
        <dbReference type="ChEBI" id="CHEBI:18420"/>
    </ligand>
</feature>
<dbReference type="PANTHER" id="PTHR45955:SF1">
    <property type="entry name" value="PHOSPHOACETYLGLUCOSAMINE MUTASE"/>
    <property type="match status" value="1"/>
</dbReference>
<dbReference type="Pfam" id="PF21405">
    <property type="entry name" value="AMG1_II"/>
    <property type="match status" value="1"/>
</dbReference>
<dbReference type="Pfam" id="PF21404">
    <property type="entry name" value="AMG1_III"/>
    <property type="match status" value="1"/>
</dbReference>
<evidence type="ECO:0000256" key="6">
    <source>
        <dbReference type="ARBA" id="ARBA00022723"/>
    </source>
</evidence>
<comment type="pathway">
    <text evidence="2 11">Nucleotide-sugar biosynthesis; UDP-N-acetyl-alpha-D-glucosamine biosynthesis; N-acetyl-alpha-D-glucosamine 1-phosphate from alpha-D-glucosamine 6-phosphate (route I): step 2/2.</text>
</comment>
<dbReference type="InterPro" id="IPR049023">
    <property type="entry name" value="AMG1_II"/>
</dbReference>
<dbReference type="GO" id="GO:0005975">
    <property type="term" value="P:carbohydrate metabolic process"/>
    <property type="evidence" value="ECO:0007669"/>
    <property type="project" value="InterPro"/>
</dbReference>
<feature type="binding site" evidence="14">
    <location>
        <position position="264"/>
    </location>
    <ligand>
        <name>Mg(2+)</name>
        <dbReference type="ChEBI" id="CHEBI:18420"/>
    </ligand>
</feature>
<evidence type="ECO:0000256" key="14">
    <source>
        <dbReference type="PIRSR" id="PIRSR016408-3"/>
    </source>
</evidence>
<dbReference type="EMBL" id="JMKJ01000612">
    <property type="protein sequence ID" value="KGG49939.1"/>
    <property type="molecule type" value="Genomic_DNA"/>
</dbReference>
<dbReference type="Gene3D" id="3.40.120.10">
    <property type="entry name" value="Alpha-D-Glucose-1,6-Bisphosphate, subunit A, domain 3"/>
    <property type="match status" value="3"/>
</dbReference>
<evidence type="ECO:0000256" key="3">
    <source>
        <dbReference type="ARBA" id="ARBA00010231"/>
    </source>
</evidence>
<dbReference type="GeneID" id="25261173"/>
<evidence type="ECO:0000256" key="1">
    <source>
        <dbReference type="ARBA" id="ARBA00000558"/>
    </source>
</evidence>
<dbReference type="InterPro" id="IPR005844">
    <property type="entry name" value="A-D-PHexomutase_a/b/a-I"/>
</dbReference>